<sequence>MSFMRDGINNGLGILTGNTRRPDTCALAQSTIPSGHCICSVVPLPVEDVGVSIFEDSHIKRHSSLTVPHSSPISDRRFFRKRISGSQQRLFVRPSLKISDSALKLEPHKPHPETEGQNSFLQISSGIMASLPDRQLYQNTIPTSKVGLRKLNQSVSLITNHRSHKRQPSAPPVLIGYSAFMDSCKPRSFIDIGSVAPDPLDSVVAKRVFEELRTNDFPVYTHSPRLPPHLVSSTAKSTCNGIRGLDRIEWLKKASLISNYSSSTQNADSSQQTSKVAACDASSYHTHSADEKAGFDTVFSLGDDLNSRNALMLKHILHTTKHNSVCHLAISSPSNIVSSCVDDGDLENFINPASQQTANFPFASANISGACPTIQPQPFLSPTCTSIPTRPSAFPGQTQAIGFSFAPEKECPDHVEHSEENGLACRKTEQIVCRLKVVRIHGQLRRLTKDSRFSSDTLLTAIPFYASRVLFTFDSDPCFDSDKLKHDSITTAFDLDQHTAGWIMFECGLEKLTLTCVHRSGFEDNLDDFESPRRKRRNCEAVR</sequence>
<dbReference type="Proteomes" id="UP000784294">
    <property type="component" value="Unassembled WGS sequence"/>
</dbReference>
<dbReference type="InterPro" id="IPR056741">
    <property type="entry name" value="BLTP1_M"/>
</dbReference>
<organism evidence="2 3">
    <name type="scientific">Protopolystoma xenopodis</name>
    <dbReference type="NCBI Taxonomy" id="117903"/>
    <lineage>
        <taxon>Eukaryota</taxon>
        <taxon>Metazoa</taxon>
        <taxon>Spiralia</taxon>
        <taxon>Lophotrochozoa</taxon>
        <taxon>Platyhelminthes</taxon>
        <taxon>Monogenea</taxon>
        <taxon>Polyopisthocotylea</taxon>
        <taxon>Polystomatidea</taxon>
        <taxon>Polystomatidae</taxon>
        <taxon>Protopolystoma</taxon>
    </lineage>
</organism>
<keyword evidence="3" id="KW-1185">Reference proteome</keyword>
<feature type="domain" description="Bridge-like lipid transfer protein family member 1 middle region" evidence="1">
    <location>
        <begin position="424"/>
        <end position="521"/>
    </location>
</feature>
<reference evidence="2" key="1">
    <citation type="submission" date="2018-11" db="EMBL/GenBank/DDBJ databases">
        <authorList>
            <consortium name="Pathogen Informatics"/>
        </authorList>
    </citation>
    <scope>NUCLEOTIDE SEQUENCE</scope>
</reference>
<protein>
    <recommendedName>
        <fullName evidence="1">Bridge-like lipid transfer protein family member 1 middle region domain-containing protein</fullName>
    </recommendedName>
</protein>
<dbReference type="OrthoDB" id="10051416at2759"/>
<comment type="caution">
    <text evidence="2">The sequence shown here is derived from an EMBL/GenBank/DDBJ whole genome shotgun (WGS) entry which is preliminary data.</text>
</comment>
<evidence type="ECO:0000313" key="3">
    <source>
        <dbReference type="Proteomes" id="UP000784294"/>
    </source>
</evidence>
<gene>
    <name evidence="2" type="ORF">PXEA_LOCUS5974</name>
</gene>
<feature type="non-terminal residue" evidence="2">
    <location>
        <position position="1"/>
    </location>
</feature>
<dbReference type="AlphaFoldDB" id="A0A3S5AC73"/>
<name>A0A3S5AC73_9PLAT</name>
<accession>A0A3S5AC73</accession>
<dbReference type="EMBL" id="CAAALY010015029">
    <property type="protein sequence ID" value="VEL12534.1"/>
    <property type="molecule type" value="Genomic_DNA"/>
</dbReference>
<proteinExistence type="predicted"/>
<evidence type="ECO:0000313" key="2">
    <source>
        <dbReference type="EMBL" id="VEL12534.1"/>
    </source>
</evidence>
<dbReference type="Pfam" id="PF25039">
    <property type="entry name" value="BLTP1_M"/>
    <property type="match status" value="1"/>
</dbReference>
<evidence type="ECO:0000259" key="1">
    <source>
        <dbReference type="Pfam" id="PF25039"/>
    </source>
</evidence>